<evidence type="ECO:0000313" key="13">
    <source>
        <dbReference type="Proteomes" id="UP000320333"/>
    </source>
</evidence>
<evidence type="ECO:0000256" key="9">
    <source>
        <dbReference type="RuleBase" id="RU003707"/>
    </source>
</evidence>
<dbReference type="Proteomes" id="UP000320333">
    <property type="component" value="Unassembled WGS sequence"/>
</dbReference>
<dbReference type="EMBL" id="QEAP01000039">
    <property type="protein sequence ID" value="TPX76686.1"/>
    <property type="molecule type" value="Genomic_DNA"/>
</dbReference>
<keyword evidence="8" id="KW-0456">Lyase</keyword>
<dbReference type="InterPro" id="IPR029045">
    <property type="entry name" value="ClpP/crotonase-like_dom_sf"/>
</dbReference>
<organism evidence="12 13">
    <name type="scientific">Chytriomyces confervae</name>
    <dbReference type="NCBI Taxonomy" id="246404"/>
    <lineage>
        <taxon>Eukaryota</taxon>
        <taxon>Fungi</taxon>
        <taxon>Fungi incertae sedis</taxon>
        <taxon>Chytridiomycota</taxon>
        <taxon>Chytridiomycota incertae sedis</taxon>
        <taxon>Chytridiomycetes</taxon>
        <taxon>Chytridiales</taxon>
        <taxon>Chytriomycetaceae</taxon>
        <taxon>Chytriomyces</taxon>
    </lineage>
</organism>
<feature type="transmembrane region" description="Helical" evidence="10">
    <location>
        <begin position="916"/>
        <end position="936"/>
    </location>
</feature>
<dbReference type="Pfam" id="PF00378">
    <property type="entry name" value="ECH_1"/>
    <property type="match status" value="1"/>
</dbReference>
<keyword evidence="7" id="KW-0325">Glycoprotein</keyword>
<protein>
    <recommendedName>
        <fullName evidence="11">G-protein coupled receptors family 3 profile domain-containing protein</fullName>
    </recommendedName>
</protein>
<evidence type="ECO:0000256" key="6">
    <source>
        <dbReference type="ARBA" id="ARBA00023170"/>
    </source>
</evidence>
<keyword evidence="6" id="KW-0675">Receptor</keyword>
<keyword evidence="5 10" id="KW-0472">Membrane</keyword>
<dbReference type="FunFam" id="1.10.12.10:FF:000001">
    <property type="entry name" value="Probable enoyl-CoA hydratase, mitochondrial"/>
    <property type="match status" value="1"/>
</dbReference>
<evidence type="ECO:0000256" key="8">
    <source>
        <dbReference type="ARBA" id="ARBA00023239"/>
    </source>
</evidence>
<dbReference type="Pfam" id="PF00003">
    <property type="entry name" value="7tm_3"/>
    <property type="match status" value="1"/>
</dbReference>
<evidence type="ECO:0000256" key="3">
    <source>
        <dbReference type="ARBA" id="ARBA00022692"/>
    </source>
</evidence>
<keyword evidence="13" id="KW-1185">Reference proteome</keyword>
<evidence type="ECO:0000256" key="5">
    <source>
        <dbReference type="ARBA" id="ARBA00023136"/>
    </source>
</evidence>
<dbReference type="PANTHER" id="PTHR11941:SF171">
    <property type="entry name" value="SD19268P"/>
    <property type="match status" value="1"/>
</dbReference>
<evidence type="ECO:0000313" key="12">
    <source>
        <dbReference type="EMBL" id="TPX76686.1"/>
    </source>
</evidence>
<keyword evidence="3 10" id="KW-0812">Transmembrane</keyword>
<dbReference type="AlphaFoldDB" id="A0A507FN01"/>
<sequence length="1168" mass="129097">MLKLGRTPLLANRFLCHQSRAIYSSVQDSSAECVFERLEGADQGIALITFNRPHARNALGKTFMDQFRRGLAHLRFDDSVRVVVLRSNVDRVFCAGADLKERATMNPNEVSAFVYGLRVAFSEVETLPVPTIAAIDGAALGGGLEVALAADIRVAGAGAKIGLPETKLAIIPGAGGTQRLPRLIGASRAKELIFTGRVLDAKAAFNLGLVNHAVEGVAYEKALEIAREILPAGPIATRMAKQAIDKGVQVDVASGMAIEQGCYAQIIPTEDRLEGLRAFREKPARNGPSKTQYTSSMAGTLINITLALVGNYCDFDYIQVNGSLVTNFKVSAEQSAIVSELYSSWTYFSDVAIQAAVGIVNDDPSILPGIHVTLKRFTDCGGWYPSVLDTYSGTSGGFATAIMANEIVEEHPDVVGVIGNQYSTTTIGPAEVLSLAQIPYCSGSAGTPRLSNRANYPYFWRTMTSLGAGEQMAALLKTWNVGRVAIIYQTDDNFGSESAKDILGSMRQNQIRVLENIGVKKSGLENATIDYMSTLLHRVDARYFILSGQEDFQSTAYETLAEHGLVGPKYVWMSLLPINLKNRTLQQGFVLMQQRIPDSTTFLYREFLRRYTDISQMNVTMNEFDIGSYIAPLFDCTSMMLRGFEKLLKSIPGSDGARKLGSRKLQSQMSFELFKGLGSDGLTEQPIDINLYGDLAAPFEVLFFNDGRALAAGKMSADGKFFSPYPSGQLLFFGGSSTPPPDGAPLITHHSLTSQAKAFVCSLFISGVIVCFLSAAFISSFRKHFEIKSMEVDYALIIHVGAFIGNSCIAIELLPDSITKCHLRTWLFILYLATTVSPMLVKNLYVWYIFTAMEELNIRRLSFKFHSLNVAIIVFDVLLLALWSLTTRFQNELVSISTTRTMYTCVIPDQSFSSSVVLGVFNAILVLAFIPVLYVTRHVRPPWSDSTTMTLSFMLLSFLWTVVNTLQLAVEEMNDLRRCLCIWVIVMGILAIITVPRAYNVWYERKSRIAAHILLHQTMDKVLATVTTPWKEKSGVQSPLMGRKTSQAWLPAEMLQPLHYSQFQLPGTHSVRIKKLFWGSWMLSVVSFHTLKDRAWISFATQHKTSCVVISECQANVSVCESLVAVEFGRNEFMAGLFGYRVVIEFDELADALTFQTEFKKHLARCPF</sequence>
<reference evidence="12 13" key="1">
    <citation type="journal article" date="2019" name="Sci. Rep.">
        <title>Comparative genomics of chytrid fungi reveal insights into the obligate biotrophic and pathogenic lifestyle of Synchytrium endobioticum.</title>
        <authorList>
            <person name="van de Vossenberg B.T.L.H."/>
            <person name="Warris S."/>
            <person name="Nguyen H.D.T."/>
            <person name="van Gent-Pelzer M.P.E."/>
            <person name="Joly D.L."/>
            <person name="van de Geest H.C."/>
            <person name="Bonants P.J.M."/>
            <person name="Smith D.S."/>
            <person name="Levesque C.A."/>
            <person name="van der Lee T.A.J."/>
        </authorList>
    </citation>
    <scope>NUCLEOTIDE SEQUENCE [LARGE SCALE GENOMIC DNA]</scope>
    <source>
        <strain evidence="12 13">CBS 675.73</strain>
    </source>
</reference>
<dbReference type="Pfam" id="PF01094">
    <property type="entry name" value="ANF_receptor"/>
    <property type="match status" value="1"/>
</dbReference>
<dbReference type="InterPro" id="IPR017978">
    <property type="entry name" value="GPCR_3_C"/>
</dbReference>
<dbReference type="PANTHER" id="PTHR11941">
    <property type="entry name" value="ENOYL-COA HYDRATASE-RELATED"/>
    <property type="match status" value="1"/>
</dbReference>
<comment type="caution">
    <text evidence="12">The sequence shown here is derived from an EMBL/GenBank/DDBJ whole genome shotgun (WGS) entry which is preliminary data.</text>
</comment>
<dbReference type="PROSITE" id="PS50259">
    <property type="entry name" value="G_PROTEIN_RECEP_F3_4"/>
    <property type="match status" value="1"/>
</dbReference>
<dbReference type="InterPro" id="IPR028082">
    <property type="entry name" value="Peripla_BP_I"/>
</dbReference>
<keyword evidence="4 10" id="KW-1133">Transmembrane helix</keyword>
<dbReference type="GO" id="GO:0004930">
    <property type="term" value="F:G protein-coupled receptor activity"/>
    <property type="evidence" value="ECO:0007669"/>
    <property type="project" value="InterPro"/>
</dbReference>
<proteinExistence type="inferred from homology"/>
<evidence type="ECO:0000259" key="11">
    <source>
        <dbReference type="PROSITE" id="PS50259"/>
    </source>
</evidence>
<gene>
    <name evidence="12" type="ORF">CcCBS67573_g02049</name>
</gene>
<feature type="domain" description="G-protein coupled receptors family 3 profile" evidence="11">
    <location>
        <begin position="787"/>
        <end position="960"/>
    </location>
</feature>
<dbReference type="FunFam" id="3.90.226.10:FF:000009">
    <property type="entry name" value="Carnitinyl-CoA dehydratase"/>
    <property type="match status" value="1"/>
</dbReference>
<name>A0A507FN01_9FUNG</name>
<dbReference type="STRING" id="246404.A0A507FN01"/>
<dbReference type="SUPFAM" id="SSF53822">
    <property type="entry name" value="Periplasmic binding protein-like I"/>
    <property type="match status" value="1"/>
</dbReference>
<accession>A0A507FN01</accession>
<evidence type="ECO:0000256" key="10">
    <source>
        <dbReference type="SAM" id="Phobius"/>
    </source>
</evidence>
<dbReference type="InterPro" id="IPR000337">
    <property type="entry name" value="GPCR_3"/>
</dbReference>
<dbReference type="InterPro" id="IPR014748">
    <property type="entry name" value="Enoyl-CoA_hydra_C"/>
</dbReference>
<dbReference type="GO" id="GO:0005739">
    <property type="term" value="C:mitochondrion"/>
    <property type="evidence" value="ECO:0007669"/>
    <property type="project" value="TreeGrafter"/>
</dbReference>
<evidence type="ECO:0000256" key="7">
    <source>
        <dbReference type="ARBA" id="ARBA00023180"/>
    </source>
</evidence>
<feature type="transmembrane region" description="Helical" evidence="10">
    <location>
        <begin position="763"/>
        <end position="782"/>
    </location>
</feature>
<dbReference type="PROSITE" id="PS00166">
    <property type="entry name" value="ENOYL_COA_HYDRATASE"/>
    <property type="match status" value="1"/>
</dbReference>
<evidence type="ECO:0000256" key="1">
    <source>
        <dbReference type="ARBA" id="ARBA00004141"/>
    </source>
</evidence>
<dbReference type="GO" id="GO:0016020">
    <property type="term" value="C:membrane"/>
    <property type="evidence" value="ECO:0007669"/>
    <property type="project" value="UniProtKB-SubCell"/>
</dbReference>
<evidence type="ECO:0000256" key="2">
    <source>
        <dbReference type="ARBA" id="ARBA00005254"/>
    </source>
</evidence>
<dbReference type="OrthoDB" id="410701at2759"/>
<comment type="similarity">
    <text evidence="2 9">Belongs to the enoyl-CoA hydratase/isomerase family.</text>
</comment>
<dbReference type="CDD" id="cd06558">
    <property type="entry name" value="crotonase-like"/>
    <property type="match status" value="1"/>
</dbReference>
<dbReference type="GO" id="GO:0006635">
    <property type="term" value="P:fatty acid beta-oxidation"/>
    <property type="evidence" value="ECO:0007669"/>
    <property type="project" value="TreeGrafter"/>
</dbReference>
<dbReference type="Gene3D" id="1.10.12.10">
    <property type="entry name" value="Lyase 2-enoyl-coa Hydratase, Chain A, domain 2"/>
    <property type="match status" value="1"/>
</dbReference>
<feature type="transmembrane region" description="Helical" evidence="10">
    <location>
        <begin position="868"/>
        <end position="885"/>
    </location>
</feature>
<feature type="transmembrane region" description="Helical" evidence="10">
    <location>
        <begin position="826"/>
        <end position="848"/>
    </location>
</feature>
<feature type="transmembrane region" description="Helical" evidence="10">
    <location>
        <begin position="982"/>
        <end position="999"/>
    </location>
</feature>
<dbReference type="PRINTS" id="PR00248">
    <property type="entry name" value="GPCRMGR"/>
</dbReference>
<comment type="subcellular location">
    <subcellularLocation>
        <location evidence="1">Membrane</location>
        <topology evidence="1">Multi-pass membrane protein</topology>
    </subcellularLocation>
</comment>
<dbReference type="GO" id="GO:0016836">
    <property type="term" value="F:hydro-lyase activity"/>
    <property type="evidence" value="ECO:0007669"/>
    <property type="project" value="UniProtKB-ARBA"/>
</dbReference>
<dbReference type="InterPro" id="IPR018376">
    <property type="entry name" value="Enoyl-CoA_hyd/isom_CS"/>
</dbReference>
<dbReference type="Gene3D" id="3.40.50.2300">
    <property type="match status" value="2"/>
</dbReference>
<dbReference type="Gene3D" id="3.90.226.10">
    <property type="entry name" value="2-enoyl-CoA Hydratase, Chain A, domain 1"/>
    <property type="match status" value="1"/>
</dbReference>
<feature type="transmembrane region" description="Helical" evidence="10">
    <location>
        <begin position="948"/>
        <end position="970"/>
    </location>
</feature>
<dbReference type="SUPFAM" id="SSF52096">
    <property type="entry name" value="ClpP/crotonase"/>
    <property type="match status" value="1"/>
</dbReference>
<dbReference type="InterPro" id="IPR001828">
    <property type="entry name" value="ANF_lig-bd_rcpt"/>
</dbReference>
<feature type="transmembrane region" description="Helical" evidence="10">
    <location>
        <begin position="794"/>
        <end position="814"/>
    </location>
</feature>
<dbReference type="InterPro" id="IPR001753">
    <property type="entry name" value="Enoyl-CoA_hydra/iso"/>
</dbReference>
<evidence type="ECO:0000256" key="4">
    <source>
        <dbReference type="ARBA" id="ARBA00022989"/>
    </source>
</evidence>